<dbReference type="CDD" id="cd02140">
    <property type="entry name" value="Frm2-like"/>
    <property type="match status" value="1"/>
</dbReference>
<dbReference type="Gene3D" id="3.40.109.10">
    <property type="entry name" value="NADH Oxidase"/>
    <property type="match status" value="1"/>
</dbReference>
<evidence type="ECO:0000313" key="4">
    <source>
        <dbReference type="EMBL" id="BCJ92491.1"/>
    </source>
</evidence>
<dbReference type="AlphaFoldDB" id="A0A6S6QZQ9"/>
<protein>
    <submittedName>
        <fullName evidence="4">Uncharacterized protein</fullName>
    </submittedName>
</protein>
<evidence type="ECO:0000313" key="5">
    <source>
        <dbReference type="Proteomes" id="UP000515561"/>
    </source>
</evidence>
<dbReference type="PANTHER" id="PTHR43035:SF1">
    <property type="entry name" value="FATTY ACID REPRESSION MUTANT PROTEIN 2-RELATED"/>
    <property type="match status" value="1"/>
</dbReference>
<proteinExistence type="predicted"/>
<gene>
    <name evidence="4" type="ORF">acsn021_00600</name>
</gene>
<dbReference type="InterPro" id="IPR029479">
    <property type="entry name" value="Nitroreductase"/>
</dbReference>
<name>A0A6S6QZQ9_9FIRM</name>
<dbReference type="FunFam" id="3.40.109.10:FF:000001">
    <property type="entry name" value="Nitroreductase family"/>
    <property type="match status" value="1"/>
</dbReference>
<dbReference type="EMBL" id="AP023367">
    <property type="protein sequence ID" value="BCJ92491.1"/>
    <property type="molecule type" value="Genomic_DNA"/>
</dbReference>
<dbReference type="PANTHER" id="PTHR43035">
    <property type="entry name" value="FATTY ACID REPRESSION MUTANT PROTEIN 2-RELATED"/>
    <property type="match status" value="1"/>
</dbReference>
<evidence type="ECO:0000256" key="3">
    <source>
        <dbReference type="ARBA" id="ARBA00023002"/>
    </source>
</evidence>
<sequence length="198" mass="22649">MKDFYNAVEDRRTIYALSKESTISDDKLKEVLEHAIKHTPSAFNSQSTRFVLLTGKEHDKLWDIAINSLKAIVPADQFASTEEKINSFKAGYGTVLYFEDLSIIEDLQQNFPLYKDNFPVWAQQANGMHQYVVWTALELEGLGASLQHYSELIEAEVKKAWNLNNSWKLIAQMPFGKPVAGPSDKQYNSLEERVIIFK</sequence>
<dbReference type="KEGG" id="acel:acsn021_00600"/>
<dbReference type="SUPFAM" id="SSF55469">
    <property type="entry name" value="FMN-dependent nitroreductase-like"/>
    <property type="match status" value="1"/>
</dbReference>
<dbReference type="GO" id="GO:0034599">
    <property type="term" value="P:cellular response to oxidative stress"/>
    <property type="evidence" value="ECO:0007669"/>
    <property type="project" value="InterPro"/>
</dbReference>
<dbReference type="Proteomes" id="UP000515561">
    <property type="component" value="Chromosome"/>
</dbReference>
<keyword evidence="5" id="KW-1185">Reference proteome</keyword>
<dbReference type="InterPro" id="IPR033877">
    <property type="entry name" value="Frm2/Hbn1"/>
</dbReference>
<keyword evidence="2" id="KW-0963">Cytoplasm</keyword>
<dbReference type="GO" id="GO:0016491">
    <property type="term" value="F:oxidoreductase activity"/>
    <property type="evidence" value="ECO:0007669"/>
    <property type="project" value="UniProtKB-KW"/>
</dbReference>
<reference evidence="4 5" key="1">
    <citation type="journal article" date="2016" name="Int. J. Syst. Evol. Microbiol.">
        <title>Descriptions of Anaerotaenia torta gen. nov., sp. nov. and Anaerocolumna cellulosilytica gen. nov., sp. nov. isolated from a methanogenic reactor of cattle waste.</title>
        <authorList>
            <person name="Uek A."/>
            <person name="Ohtaki Y."/>
            <person name="Kaku N."/>
            <person name="Ueki K."/>
        </authorList>
    </citation>
    <scope>NUCLEOTIDE SEQUENCE [LARGE SCALE GENOMIC DNA]</scope>
    <source>
        <strain evidence="4 5">SN021</strain>
    </source>
</reference>
<accession>A0A6S6QZQ9</accession>
<dbReference type="RefSeq" id="WP_184093089.1">
    <property type="nucleotide sequence ID" value="NZ_AP023367.1"/>
</dbReference>
<dbReference type="GO" id="GO:0005737">
    <property type="term" value="C:cytoplasm"/>
    <property type="evidence" value="ECO:0007669"/>
    <property type="project" value="UniProtKB-SubCell"/>
</dbReference>
<evidence type="ECO:0000256" key="1">
    <source>
        <dbReference type="ARBA" id="ARBA00004496"/>
    </source>
</evidence>
<dbReference type="InterPro" id="IPR000415">
    <property type="entry name" value="Nitroreductase-like"/>
</dbReference>
<dbReference type="Pfam" id="PF00881">
    <property type="entry name" value="Nitroreductase"/>
    <property type="match status" value="1"/>
</dbReference>
<keyword evidence="3" id="KW-0560">Oxidoreductase</keyword>
<organism evidence="4 5">
    <name type="scientific">Anaerocolumna cellulosilytica</name>
    <dbReference type="NCBI Taxonomy" id="433286"/>
    <lineage>
        <taxon>Bacteria</taxon>
        <taxon>Bacillati</taxon>
        <taxon>Bacillota</taxon>
        <taxon>Clostridia</taxon>
        <taxon>Lachnospirales</taxon>
        <taxon>Lachnospiraceae</taxon>
        <taxon>Anaerocolumna</taxon>
    </lineage>
</organism>
<evidence type="ECO:0000256" key="2">
    <source>
        <dbReference type="ARBA" id="ARBA00022490"/>
    </source>
</evidence>
<comment type="subcellular location">
    <subcellularLocation>
        <location evidence="1">Cytoplasm</location>
    </subcellularLocation>
</comment>